<dbReference type="EMBL" id="JRPN01000020">
    <property type="protein sequence ID" value="KGT76384.1"/>
    <property type="molecule type" value="Genomic_DNA"/>
</dbReference>
<dbReference type="PROSITE" id="PS50893">
    <property type="entry name" value="ABC_TRANSPORTER_2"/>
    <property type="match status" value="1"/>
</dbReference>
<dbReference type="SMART" id="SM00382">
    <property type="entry name" value="AAA"/>
    <property type="match status" value="1"/>
</dbReference>
<accession>A0A0A3XSW2</accession>
<evidence type="ECO:0000256" key="4">
    <source>
        <dbReference type="ARBA" id="ARBA00022840"/>
    </source>
</evidence>
<keyword evidence="2" id="KW-0813">Transport</keyword>
<comment type="caution">
    <text evidence="8">The sequence shown here is derived from an EMBL/GenBank/DDBJ whole genome shotgun (WGS) entry which is preliminary data.</text>
</comment>
<evidence type="ECO:0000256" key="5">
    <source>
        <dbReference type="ARBA" id="ARBA00022970"/>
    </source>
</evidence>
<name>A0A0A3XSW2_BRAJP</name>
<dbReference type="GO" id="GO:0015807">
    <property type="term" value="P:L-amino acid transport"/>
    <property type="evidence" value="ECO:0007669"/>
    <property type="project" value="TreeGrafter"/>
</dbReference>
<dbReference type="Gene3D" id="3.40.50.300">
    <property type="entry name" value="P-loop containing nucleotide triphosphate hydrolases"/>
    <property type="match status" value="1"/>
</dbReference>
<gene>
    <name evidence="8" type="ORF">MA20_26720</name>
</gene>
<keyword evidence="3" id="KW-0547">Nucleotide-binding</keyword>
<dbReference type="InterPro" id="IPR027417">
    <property type="entry name" value="P-loop_NTPase"/>
</dbReference>
<dbReference type="Pfam" id="PF00005">
    <property type="entry name" value="ABC_tran"/>
    <property type="match status" value="1"/>
</dbReference>
<comment type="similarity">
    <text evidence="1">Belongs to the ABC transporter superfamily.</text>
</comment>
<protein>
    <submittedName>
        <fullName evidence="8">Branched-chain amino acid ABC transporter ATP-binding protein</fullName>
    </submittedName>
</protein>
<dbReference type="GO" id="GO:0015658">
    <property type="term" value="F:branched-chain amino acid transmembrane transporter activity"/>
    <property type="evidence" value="ECO:0007669"/>
    <property type="project" value="TreeGrafter"/>
</dbReference>
<feature type="domain" description="ABC transporter" evidence="7">
    <location>
        <begin position="5"/>
        <end position="240"/>
    </location>
</feature>
<dbReference type="GO" id="GO:0005524">
    <property type="term" value="F:ATP binding"/>
    <property type="evidence" value="ECO:0007669"/>
    <property type="project" value="UniProtKB-KW"/>
</dbReference>
<evidence type="ECO:0000259" key="7">
    <source>
        <dbReference type="PROSITE" id="PS50893"/>
    </source>
</evidence>
<evidence type="ECO:0000256" key="1">
    <source>
        <dbReference type="ARBA" id="ARBA00005417"/>
    </source>
</evidence>
<evidence type="ECO:0000256" key="2">
    <source>
        <dbReference type="ARBA" id="ARBA00022448"/>
    </source>
</evidence>
<dbReference type="GO" id="GO:0016887">
    <property type="term" value="F:ATP hydrolysis activity"/>
    <property type="evidence" value="ECO:0007669"/>
    <property type="project" value="InterPro"/>
</dbReference>
<evidence type="ECO:0000256" key="6">
    <source>
        <dbReference type="ARBA" id="ARBA00024722"/>
    </source>
</evidence>
<dbReference type="InterPro" id="IPR003593">
    <property type="entry name" value="AAA+_ATPase"/>
</dbReference>
<dbReference type="RefSeq" id="WP_041957654.1">
    <property type="nucleotide sequence ID" value="NZ_JAOQNC010000001.1"/>
</dbReference>
<evidence type="ECO:0000313" key="9">
    <source>
        <dbReference type="Proteomes" id="UP000030377"/>
    </source>
</evidence>
<dbReference type="InterPro" id="IPR017871">
    <property type="entry name" value="ABC_transporter-like_CS"/>
</dbReference>
<reference evidence="8 9" key="1">
    <citation type="submission" date="2014-09" db="EMBL/GenBank/DDBJ databases">
        <title>Draft genome of Bradyrhizobium japonicum Is-34.</title>
        <authorList>
            <person name="Tsurumaru H."/>
            <person name="Yamakawa T."/>
            <person name="Hashimoto S."/>
            <person name="Okizaki K."/>
            <person name="Kanesaki Y."/>
            <person name="Yoshikawa H."/>
            <person name="Yajima S."/>
        </authorList>
    </citation>
    <scope>NUCLEOTIDE SEQUENCE [LARGE SCALE GENOMIC DNA]</scope>
    <source>
        <strain evidence="8 9">Is-34</strain>
    </source>
</reference>
<dbReference type="CDD" id="cd03224">
    <property type="entry name" value="ABC_TM1139_LivF_branched"/>
    <property type="match status" value="1"/>
</dbReference>
<dbReference type="STRING" id="375.BKD09_RS31100"/>
<evidence type="ECO:0000256" key="3">
    <source>
        <dbReference type="ARBA" id="ARBA00022741"/>
    </source>
</evidence>
<dbReference type="AlphaFoldDB" id="A0A0A3XSW2"/>
<dbReference type="Proteomes" id="UP000030377">
    <property type="component" value="Unassembled WGS sequence"/>
</dbReference>
<dbReference type="PANTHER" id="PTHR43820">
    <property type="entry name" value="HIGH-AFFINITY BRANCHED-CHAIN AMINO ACID TRANSPORT ATP-BINDING PROTEIN LIVF"/>
    <property type="match status" value="1"/>
</dbReference>
<dbReference type="SUPFAM" id="SSF52540">
    <property type="entry name" value="P-loop containing nucleoside triphosphate hydrolases"/>
    <property type="match status" value="1"/>
</dbReference>
<keyword evidence="4 8" id="KW-0067">ATP-binding</keyword>
<dbReference type="InterPro" id="IPR052156">
    <property type="entry name" value="BCAA_Transport_ATP-bd_LivF"/>
</dbReference>
<keyword evidence="5" id="KW-0029">Amino-acid transport</keyword>
<dbReference type="InterPro" id="IPR003439">
    <property type="entry name" value="ABC_transporter-like_ATP-bd"/>
</dbReference>
<sequence length="247" mass="26011">MSGVLQSDGLSVRYAGNVAVSGVNIGVPAGRMVGLVGANGAGKTTLVNALAGWSRGRAVVTGSVQLEGRSIEKLAAHERVARGLTLVPEGKNIFAELTVDENLALVRPPADTTGRHLFTIPEVFEFFPRLAERRSHKGAALSGGERQMLAVGRALLAGPRVLMLDEPSAGLAPRLITDLLSRIRVLVDRGLPVLLVEQNVKAALKVVDHLYLLERGKIVGEGPADVMAADHRIIEAYLGTIADGTPA</sequence>
<organism evidence="8 9">
    <name type="scientific">Bradyrhizobium japonicum</name>
    <dbReference type="NCBI Taxonomy" id="375"/>
    <lineage>
        <taxon>Bacteria</taxon>
        <taxon>Pseudomonadati</taxon>
        <taxon>Pseudomonadota</taxon>
        <taxon>Alphaproteobacteria</taxon>
        <taxon>Hyphomicrobiales</taxon>
        <taxon>Nitrobacteraceae</taxon>
        <taxon>Bradyrhizobium</taxon>
    </lineage>
</organism>
<comment type="function">
    <text evidence="6">Involved in beta-(1--&gt;2)glucan export. Transmembrane domains (TMD) form a pore in the inner membrane and the ATP-binding domain (NBD) is responsible for energy generation.</text>
</comment>
<dbReference type="PROSITE" id="PS00211">
    <property type="entry name" value="ABC_TRANSPORTER_1"/>
    <property type="match status" value="1"/>
</dbReference>
<evidence type="ECO:0000313" key="8">
    <source>
        <dbReference type="EMBL" id="KGT76384.1"/>
    </source>
</evidence>
<dbReference type="PANTHER" id="PTHR43820:SF6">
    <property type="entry name" value="ABC TRANSPORTER ATP-BINDING PROTEIN"/>
    <property type="match status" value="1"/>
</dbReference>
<proteinExistence type="inferred from homology"/>